<feature type="domain" description="N-acetyltransferase" evidence="3">
    <location>
        <begin position="7"/>
        <end position="144"/>
    </location>
</feature>
<reference evidence="4 5" key="1">
    <citation type="submission" date="2020-05" db="EMBL/GenBank/DDBJ databases">
        <title>Whole genome sequencing and identification of novel metabolites from Paenibacillus alvei strain JR949.</title>
        <authorList>
            <person name="Rajendhran J."/>
            <person name="Sree Pranav P."/>
            <person name="Mahalakshmi B."/>
            <person name="Karthikeyan R."/>
        </authorList>
    </citation>
    <scope>NUCLEOTIDE SEQUENCE [LARGE SCALE GENOMIC DNA]</scope>
    <source>
        <strain evidence="4 5">JR949</strain>
    </source>
</reference>
<keyword evidence="1" id="KW-0808">Transferase</keyword>
<evidence type="ECO:0000256" key="1">
    <source>
        <dbReference type="ARBA" id="ARBA00022679"/>
    </source>
</evidence>
<dbReference type="PANTHER" id="PTHR43420">
    <property type="entry name" value="ACETYLTRANSFERASE"/>
    <property type="match status" value="1"/>
</dbReference>
<dbReference type="SUPFAM" id="SSF55729">
    <property type="entry name" value="Acyl-CoA N-acyltransferases (Nat)"/>
    <property type="match status" value="2"/>
</dbReference>
<evidence type="ECO:0000259" key="3">
    <source>
        <dbReference type="PROSITE" id="PS51186"/>
    </source>
</evidence>
<evidence type="ECO:0000256" key="2">
    <source>
        <dbReference type="ARBA" id="ARBA00023315"/>
    </source>
</evidence>
<dbReference type="AlphaFoldDB" id="A0AAP7DHB7"/>
<evidence type="ECO:0000313" key="4">
    <source>
        <dbReference type="EMBL" id="NOJ69444.1"/>
    </source>
</evidence>
<dbReference type="InterPro" id="IPR050680">
    <property type="entry name" value="YpeA/RimI_acetyltransf"/>
</dbReference>
<organism evidence="4 5">
    <name type="scientific">Paenibacillus alvei</name>
    <name type="common">Bacillus alvei</name>
    <dbReference type="NCBI Taxonomy" id="44250"/>
    <lineage>
        <taxon>Bacteria</taxon>
        <taxon>Bacillati</taxon>
        <taxon>Bacillota</taxon>
        <taxon>Bacilli</taxon>
        <taxon>Bacillales</taxon>
        <taxon>Paenibacillaceae</taxon>
        <taxon>Paenibacillus</taxon>
    </lineage>
</organism>
<dbReference type="Gene3D" id="3.40.630.30">
    <property type="match status" value="2"/>
</dbReference>
<evidence type="ECO:0000313" key="5">
    <source>
        <dbReference type="Proteomes" id="UP000552038"/>
    </source>
</evidence>
<dbReference type="InterPro" id="IPR016181">
    <property type="entry name" value="Acyl_CoA_acyltransferase"/>
</dbReference>
<feature type="domain" description="N-acetyltransferase" evidence="3">
    <location>
        <begin position="158"/>
        <end position="301"/>
    </location>
</feature>
<protein>
    <submittedName>
        <fullName evidence="4">GNAT family N-acetyltransferase</fullName>
    </submittedName>
</protein>
<dbReference type="CDD" id="cd04301">
    <property type="entry name" value="NAT_SF"/>
    <property type="match status" value="2"/>
</dbReference>
<sequence>MNFTGLRTYTQMNDEQLKGLRRLEGICNEHDQIFLKLNWDMLTARADNLANDYVYTANGEIVGFLGIFQFSPSEVEISGMVHPKYRRQGIFSQLVKEAKQECRKRQVEKLIFICARSAQSGKGFLESIGSKYSFAEYWMKLDGGKELNGDFDARSAPLRLRSAEADDVDMLIKVNMDGFDLKEEEARGYVEGTLSSSVDRIHVIEIQQDNGEGLPIGKIHVMQEEGNAFLFGFSILSEHRGKGYGRWVLQSMIRHIREHQPSAMIELEVAVENDRALGLYTSCGFQVRNVNDYYVLGLASEPAERLSDSCMV</sequence>
<gene>
    <name evidence="4" type="ORF">HMI46_02570</name>
</gene>
<dbReference type="EMBL" id="JABFOR010000002">
    <property type="protein sequence ID" value="NOJ69444.1"/>
    <property type="molecule type" value="Genomic_DNA"/>
</dbReference>
<dbReference type="PROSITE" id="PS51186">
    <property type="entry name" value="GNAT"/>
    <property type="match status" value="2"/>
</dbReference>
<dbReference type="InterPro" id="IPR000182">
    <property type="entry name" value="GNAT_dom"/>
</dbReference>
<dbReference type="RefSeq" id="WP_171414752.1">
    <property type="nucleotide sequence ID" value="NZ_JABFOR010000002.1"/>
</dbReference>
<dbReference type="GO" id="GO:0016747">
    <property type="term" value="F:acyltransferase activity, transferring groups other than amino-acyl groups"/>
    <property type="evidence" value="ECO:0007669"/>
    <property type="project" value="InterPro"/>
</dbReference>
<dbReference type="Pfam" id="PF00583">
    <property type="entry name" value="Acetyltransf_1"/>
    <property type="match status" value="2"/>
</dbReference>
<name>A0AAP7DHB7_PAEAL</name>
<accession>A0AAP7DHB7</accession>
<dbReference type="Proteomes" id="UP000552038">
    <property type="component" value="Unassembled WGS sequence"/>
</dbReference>
<keyword evidence="2" id="KW-0012">Acyltransferase</keyword>
<proteinExistence type="predicted"/>
<comment type="caution">
    <text evidence="4">The sequence shown here is derived from an EMBL/GenBank/DDBJ whole genome shotgun (WGS) entry which is preliminary data.</text>
</comment>